<proteinExistence type="predicted"/>
<reference evidence="2" key="2">
    <citation type="submission" date="2020-08" db="EMBL/GenBank/DDBJ databases">
        <authorList>
            <person name="Chen M."/>
            <person name="Teng W."/>
            <person name="Zhao L."/>
            <person name="Hu C."/>
            <person name="Zhou Y."/>
            <person name="Han B."/>
            <person name="Song L."/>
            <person name="Shu W."/>
        </authorList>
    </citation>
    <scope>NUCLEOTIDE SEQUENCE</scope>
    <source>
        <strain evidence="2">FACHB-1375</strain>
    </source>
</reference>
<sequence length="204" mass="23652">MTENIPNKKEQLFDLWAPNYDWLFTSVFYQAIHVRLLEYINLPPQSHILDLGCGTGKLLNRLAANFSDLRGIGLDLSTQMIHIARMKNCHRPRLIYIKGNAVALTFADNEFDAVFNTLSFLHYPVPEQVFQEVSRVLNTQGRFYLVDITTWRKLDSEYEHRAFLPNNIRFYSPKAREELGREAGLNCLGHYYLLGPVLLTIFAK</sequence>
<keyword evidence="2" id="KW-0808">Transferase</keyword>
<dbReference type="SUPFAM" id="SSF53335">
    <property type="entry name" value="S-adenosyl-L-methionine-dependent methyltransferases"/>
    <property type="match status" value="1"/>
</dbReference>
<protein>
    <submittedName>
        <fullName evidence="2">Class I SAM-dependent methyltransferase</fullName>
    </submittedName>
</protein>
<dbReference type="GO" id="GO:0008757">
    <property type="term" value="F:S-adenosylmethionine-dependent methyltransferase activity"/>
    <property type="evidence" value="ECO:0007669"/>
    <property type="project" value="InterPro"/>
</dbReference>
<dbReference type="PANTHER" id="PTHR43591">
    <property type="entry name" value="METHYLTRANSFERASE"/>
    <property type="match status" value="1"/>
</dbReference>
<dbReference type="GO" id="GO:0032259">
    <property type="term" value="P:methylation"/>
    <property type="evidence" value="ECO:0007669"/>
    <property type="project" value="UniProtKB-KW"/>
</dbReference>
<dbReference type="Proteomes" id="UP000641646">
    <property type="component" value="Unassembled WGS sequence"/>
</dbReference>
<evidence type="ECO:0000313" key="2">
    <source>
        <dbReference type="EMBL" id="MBD2180748.1"/>
    </source>
</evidence>
<accession>A0A926VBG8</accession>
<evidence type="ECO:0000259" key="1">
    <source>
        <dbReference type="Pfam" id="PF08241"/>
    </source>
</evidence>
<comment type="caution">
    <text evidence="2">The sequence shown here is derived from an EMBL/GenBank/DDBJ whole genome shotgun (WGS) entry which is preliminary data.</text>
</comment>
<dbReference type="Gene3D" id="3.40.50.150">
    <property type="entry name" value="Vaccinia Virus protein VP39"/>
    <property type="match status" value="1"/>
</dbReference>
<keyword evidence="3" id="KW-1185">Reference proteome</keyword>
<dbReference type="InterPro" id="IPR029063">
    <property type="entry name" value="SAM-dependent_MTases_sf"/>
</dbReference>
<evidence type="ECO:0000313" key="3">
    <source>
        <dbReference type="Proteomes" id="UP000641646"/>
    </source>
</evidence>
<dbReference type="EMBL" id="JACJPW010000012">
    <property type="protein sequence ID" value="MBD2180748.1"/>
    <property type="molecule type" value="Genomic_DNA"/>
</dbReference>
<gene>
    <name evidence="2" type="ORF">H6G03_06465</name>
</gene>
<dbReference type="InterPro" id="IPR013216">
    <property type="entry name" value="Methyltransf_11"/>
</dbReference>
<dbReference type="CDD" id="cd02440">
    <property type="entry name" value="AdoMet_MTases"/>
    <property type="match status" value="1"/>
</dbReference>
<feature type="domain" description="Methyltransferase type 11" evidence="1">
    <location>
        <begin position="49"/>
        <end position="145"/>
    </location>
</feature>
<dbReference type="PANTHER" id="PTHR43591:SF24">
    <property type="entry name" value="2-METHOXY-6-POLYPRENYL-1,4-BENZOQUINOL METHYLASE, MITOCHONDRIAL"/>
    <property type="match status" value="1"/>
</dbReference>
<keyword evidence="2" id="KW-0489">Methyltransferase</keyword>
<dbReference type="AlphaFoldDB" id="A0A926VBG8"/>
<dbReference type="Pfam" id="PF08241">
    <property type="entry name" value="Methyltransf_11"/>
    <property type="match status" value="1"/>
</dbReference>
<reference evidence="2" key="1">
    <citation type="journal article" date="2015" name="ISME J.">
        <title>Draft Genome Sequence of Streptomyces incarnatus NRRL8089, which Produces the Nucleoside Antibiotic Sinefungin.</title>
        <authorList>
            <person name="Oshima K."/>
            <person name="Hattori M."/>
            <person name="Shimizu H."/>
            <person name="Fukuda K."/>
            <person name="Nemoto M."/>
            <person name="Inagaki K."/>
            <person name="Tamura T."/>
        </authorList>
    </citation>
    <scope>NUCLEOTIDE SEQUENCE</scope>
    <source>
        <strain evidence="2">FACHB-1375</strain>
    </source>
</reference>
<organism evidence="2 3">
    <name type="scientific">Aerosakkonema funiforme FACHB-1375</name>
    <dbReference type="NCBI Taxonomy" id="2949571"/>
    <lineage>
        <taxon>Bacteria</taxon>
        <taxon>Bacillati</taxon>
        <taxon>Cyanobacteriota</taxon>
        <taxon>Cyanophyceae</taxon>
        <taxon>Oscillatoriophycideae</taxon>
        <taxon>Aerosakkonematales</taxon>
        <taxon>Aerosakkonemataceae</taxon>
        <taxon>Aerosakkonema</taxon>
    </lineage>
</organism>
<name>A0A926VBG8_9CYAN</name>